<dbReference type="CDD" id="cd01949">
    <property type="entry name" value="GGDEF"/>
    <property type="match status" value="1"/>
</dbReference>
<dbReference type="RefSeq" id="WP_260796321.1">
    <property type="nucleotide sequence ID" value="NZ_CP093313.1"/>
</dbReference>
<organism evidence="6 7">
    <name type="scientific">Occallatibacter riparius</name>
    <dbReference type="NCBI Taxonomy" id="1002689"/>
    <lineage>
        <taxon>Bacteria</taxon>
        <taxon>Pseudomonadati</taxon>
        <taxon>Acidobacteriota</taxon>
        <taxon>Terriglobia</taxon>
        <taxon>Terriglobales</taxon>
        <taxon>Acidobacteriaceae</taxon>
        <taxon>Occallatibacter</taxon>
    </lineage>
</organism>
<keyword evidence="7" id="KW-1185">Reference proteome</keyword>
<dbReference type="GO" id="GO:0000160">
    <property type="term" value="P:phosphorelay signal transduction system"/>
    <property type="evidence" value="ECO:0007669"/>
    <property type="project" value="InterPro"/>
</dbReference>
<dbReference type="PANTHER" id="PTHR45138">
    <property type="entry name" value="REGULATORY COMPONENTS OF SENSORY TRANSDUCTION SYSTEM"/>
    <property type="match status" value="1"/>
</dbReference>
<dbReference type="AlphaFoldDB" id="A0A9J7BUY1"/>
<evidence type="ECO:0000256" key="3">
    <source>
        <dbReference type="PROSITE-ProRule" id="PRU00169"/>
    </source>
</evidence>
<dbReference type="SUPFAM" id="SSF52172">
    <property type="entry name" value="CheY-like"/>
    <property type="match status" value="1"/>
</dbReference>
<dbReference type="EC" id="2.7.7.65" evidence="1"/>
<protein>
    <recommendedName>
        <fullName evidence="1">diguanylate cyclase</fullName>
        <ecNumber evidence="1">2.7.7.65</ecNumber>
    </recommendedName>
</protein>
<dbReference type="Proteomes" id="UP001059380">
    <property type="component" value="Chromosome"/>
</dbReference>
<dbReference type="InterPro" id="IPR043128">
    <property type="entry name" value="Rev_trsase/Diguanyl_cyclase"/>
</dbReference>
<reference evidence="6" key="1">
    <citation type="submission" date="2021-04" db="EMBL/GenBank/DDBJ databases">
        <title>Phylogenetic analysis of Acidobacteriaceae.</title>
        <authorList>
            <person name="Qiu L."/>
            <person name="Zhang Q."/>
        </authorList>
    </citation>
    <scope>NUCLEOTIDE SEQUENCE</scope>
    <source>
        <strain evidence="6">DSM 25168</strain>
    </source>
</reference>
<dbReference type="PANTHER" id="PTHR45138:SF9">
    <property type="entry name" value="DIGUANYLATE CYCLASE DGCM-RELATED"/>
    <property type="match status" value="1"/>
</dbReference>
<dbReference type="GO" id="GO:0052621">
    <property type="term" value="F:diguanylate cyclase activity"/>
    <property type="evidence" value="ECO:0007669"/>
    <property type="project" value="UniProtKB-EC"/>
</dbReference>
<dbReference type="Pfam" id="PF00990">
    <property type="entry name" value="GGDEF"/>
    <property type="match status" value="1"/>
</dbReference>
<proteinExistence type="predicted"/>
<dbReference type="InterPro" id="IPR050469">
    <property type="entry name" value="Diguanylate_Cyclase"/>
</dbReference>
<dbReference type="Gene3D" id="3.40.50.2300">
    <property type="match status" value="1"/>
</dbReference>
<evidence type="ECO:0000259" key="4">
    <source>
        <dbReference type="PROSITE" id="PS50110"/>
    </source>
</evidence>
<dbReference type="SMART" id="SM00267">
    <property type="entry name" value="GGDEF"/>
    <property type="match status" value="1"/>
</dbReference>
<evidence type="ECO:0000313" key="7">
    <source>
        <dbReference type="Proteomes" id="UP001059380"/>
    </source>
</evidence>
<dbReference type="InterPro" id="IPR029787">
    <property type="entry name" value="Nucleotide_cyclase"/>
</dbReference>
<dbReference type="PROSITE" id="PS50887">
    <property type="entry name" value="GGDEF"/>
    <property type="match status" value="1"/>
</dbReference>
<keyword evidence="6" id="KW-0548">Nucleotidyltransferase</keyword>
<dbReference type="Gene3D" id="3.30.70.270">
    <property type="match status" value="1"/>
</dbReference>
<dbReference type="InterPro" id="IPR000160">
    <property type="entry name" value="GGDEF_dom"/>
</dbReference>
<evidence type="ECO:0000259" key="5">
    <source>
        <dbReference type="PROSITE" id="PS50887"/>
    </source>
</evidence>
<dbReference type="EMBL" id="CP093313">
    <property type="protein sequence ID" value="UWZ86684.1"/>
    <property type="molecule type" value="Genomic_DNA"/>
</dbReference>
<name>A0A9J7BUY1_9BACT</name>
<evidence type="ECO:0000256" key="2">
    <source>
        <dbReference type="ARBA" id="ARBA00034247"/>
    </source>
</evidence>
<dbReference type="KEGG" id="orp:MOP44_12230"/>
<dbReference type="InterPro" id="IPR001789">
    <property type="entry name" value="Sig_transdc_resp-reg_receiver"/>
</dbReference>
<dbReference type="PROSITE" id="PS50110">
    <property type="entry name" value="RESPONSE_REGULATORY"/>
    <property type="match status" value="1"/>
</dbReference>
<keyword evidence="3" id="KW-0597">Phosphoprotein</keyword>
<accession>A0A9J7BUY1</accession>
<keyword evidence="6" id="KW-0808">Transferase</keyword>
<feature type="domain" description="GGDEF" evidence="5">
    <location>
        <begin position="174"/>
        <end position="305"/>
    </location>
</feature>
<feature type="domain" description="Response regulatory" evidence="4">
    <location>
        <begin position="8"/>
        <end position="124"/>
    </location>
</feature>
<dbReference type="SUPFAM" id="SSF55073">
    <property type="entry name" value="Nucleotide cyclase"/>
    <property type="match status" value="1"/>
</dbReference>
<evidence type="ECO:0000256" key="1">
    <source>
        <dbReference type="ARBA" id="ARBA00012528"/>
    </source>
</evidence>
<comment type="catalytic activity">
    <reaction evidence="2">
        <text>2 GTP = 3',3'-c-di-GMP + 2 diphosphate</text>
        <dbReference type="Rhea" id="RHEA:24898"/>
        <dbReference type="ChEBI" id="CHEBI:33019"/>
        <dbReference type="ChEBI" id="CHEBI:37565"/>
        <dbReference type="ChEBI" id="CHEBI:58805"/>
        <dbReference type="EC" id="2.7.7.65"/>
    </reaction>
</comment>
<gene>
    <name evidence="6" type="ORF">MOP44_12230</name>
</gene>
<dbReference type="NCBIfam" id="TIGR00254">
    <property type="entry name" value="GGDEF"/>
    <property type="match status" value="1"/>
</dbReference>
<evidence type="ECO:0000313" key="6">
    <source>
        <dbReference type="EMBL" id="UWZ86684.1"/>
    </source>
</evidence>
<feature type="modified residue" description="4-aspartylphosphate" evidence="3">
    <location>
        <position position="58"/>
    </location>
</feature>
<sequence length="325" mass="35276">MPQTLKTTYLLASNEPALLANVERVLASSGAEVRIVLSPEAALEAMIGPHAPAAAWIDARLPELDLGRFLATARAEAGGRCPIVLFSDTISDEVKSRLEEGVLNDVLPTTITAGQLAVRLDMLLRADRRERELDHLRDEMARDDRTDRLTGVHSREAILAALFRETDRVQRMKTSLCAILFDIDDFGHWNTELGSAPCDQLLVDVAKRVARLLRSYDLLGRVGKDEFLAGLPGCTVVNAVLLAERIRDEVFGLPFTAGGRAVRLSACFGIAPSNGRSPVVVLREAEEALRLARASGPETIQCAAGLPQASPAPTAFLATDDKFCW</sequence>
<dbReference type="InterPro" id="IPR011006">
    <property type="entry name" value="CheY-like_superfamily"/>
</dbReference>